<dbReference type="CDD" id="cd05398">
    <property type="entry name" value="NT_ClassII-CCAase"/>
    <property type="match status" value="1"/>
</dbReference>
<dbReference type="Gene3D" id="1.10.3090.10">
    <property type="entry name" value="cca-adding enzyme, domain 2"/>
    <property type="match status" value="1"/>
</dbReference>
<dbReference type="SUPFAM" id="SSF81891">
    <property type="entry name" value="Poly A polymerase C-terminal region-like"/>
    <property type="match status" value="1"/>
</dbReference>
<evidence type="ECO:0000256" key="5">
    <source>
        <dbReference type="ARBA" id="ARBA00022723"/>
    </source>
</evidence>
<keyword evidence="8" id="KW-0694">RNA-binding</keyword>
<dbReference type="InterPro" id="IPR006674">
    <property type="entry name" value="HD_domain"/>
</dbReference>
<comment type="cofactor">
    <cofactor evidence="1">
        <name>Mg(2+)</name>
        <dbReference type="ChEBI" id="CHEBI:18420"/>
    </cofactor>
</comment>
<feature type="domain" description="HD" evidence="10">
    <location>
        <begin position="250"/>
        <end position="344"/>
    </location>
</feature>
<keyword evidence="5" id="KW-0479">Metal-binding</keyword>
<comment type="caution">
    <text evidence="12">The sequence shown here is derived from an EMBL/GenBank/DDBJ whole genome shotgun (WGS) entry which is preliminary data.</text>
</comment>
<feature type="domain" description="Poly A polymerase head" evidence="9">
    <location>
        <begin position="24"/>
        <end position="148"/>
    </location>
</feature>
<dbReference type="CDD" id="cd00077">
    <property type="entry name" value="HDc"/>
    <property type="match status" value="1"/>
</dbReference>
<comment type="similarity">
    <text evidence="8">Belongs to the tRNA nucleotidyltransferase/poly(A) polymerase family.</text>
</comment>
<dbReference type="Pfam" id="PF12627">
    <property type="entry name" value="PolyA_pol_RNAbd"/>
    <property type="match status" value="1"/>
</dbReference>
<sequence>MSYRIPNEVSLVSNGLRKAGFESYLVGGCVRDLIIGLEPKDWDITTNATPEQIQAVFPDSFYENDYGTVGVKTGPEDARLAIVEVTPYRTESGYSNKRHPDKVEFGTSLLEDLARRDFTINAIAFEDSQGHLIDPHDGQKDIKDKLVRAVGNALERFNEDALRMLRAVRLVAELGFGIDGTTAAAISENSKHLSHVSRERVRDELVRILNSTQPMSALVLAQRLGILQYISADLIRGIGVEQNQAHSYDVFEHLMRTMQHAADKDWSFDIRLAGLFHDVSKPETRRWSDEKKEWTFHGHEVVGSRVTKKALEDLHFSRDTIDKVVKLVRWHMFFSDPEQITLSAVRRMIKNVGEENIWDLLNLRICDRIGTGRPKEQPFRFRKYKAMVDQALRDPISVGMLKTDGARIMEMFHVNPGPRIGWTLNALLEEILDDSAKNTEEYLNKRTAELLQLPEASLQALGEAGKQRREATEDEEIKHIMEKHHVC</sequence>
<name>A0A1F6BSI9_9BACT</name>
<dbReference type="Proteomes" id="UP000179014">
    <property type="component" value="Unassembled WGS sequence"/>
</dbReference>
<keyword evidence="6" id="KW-0547">Nucleotide-binding</keyword>
<evidence type="ECO:0000256" key="6">
    <source>
        <dbReference type="ARBA" id="ARBA00022741"/>
    </source>
</evidence>
<gene>
    <name evidence="12" type="ORF">A2118_00780</name>
</gene>
<evidence type="ECO:0000256" key="3">
    <source>
        <dbReference type="ARBA" id="ARBA00022694"/>
    </source>
</evidence>
<evidence type="ECO:0000256" key="1">
    <source>
        <dbReference type="ARBA" id="ARBA00001946"/>
    </source>
</evidence>
<evidence type="ECO:0000256" key="7">
    <source>
        <dbReference type="ARBA" id="ARBA00022842"/>
    </source>
</evidence>
<dbReference type="InterPro" id="IPR032828">
    <property type="entry name" value="PolyA_RNA-bd"/>
</dbReference>
<dbReference type="GO" id="GO:0008033">
    <property type="term" value="P:tRNA processing"/>
    <property type="evidence" value="ECO:0007669"/>
    <property type="project" value="UniProtKB-KW"/>
</dbReference>
<dbReference type="Pfam" id="PF01966">
    <property type="entry name" value="HD"/>
    <property type="match status" value="1"/>
</dbReference>
<keyword evidence="4" id="KW-0548">Nucleotidyltransferase</keyword>
<protein>
    <recommendedName>
        <fullName evidence="14">HD/PDEase domain-containing protein</fullName>
    </recommendedName>
</protein>
<evidence type="ECO:0008006" key="14">
    <source>
        <dbReference type="Google" id="ProtNLM"/>
    </source>
</evidence>
<dbReference type="Pfam" id="PF01743">
    <property type="entry name" value="PolyA_pol"/>
    <property type="match status" value="1"/>
</dbReference>
<dbReference type="GO" id="GO:0016779">
    <property type="term" value="F:nucleotidyltransferase activity"/>
    <property type="evidence" value="ECO:0007669"/>
    <property type="project" value="UniProtKB-KW"/>
</dbReference>
<dbReference type="GO" id="GO:0000166">
    <property type="term" value="F:nucleotide binding"/>
    <property type="evidence" value="ECO:0007669"/>
    <property type="project" value="UniProtKB-KW"/>
</dbReference>
<dbReference type="AlphaFoldDB" id="A0A1F6BSI9"/>
<dbReference type="STRING" id="1798474.A2118_00780"/>
<reference evidence="12 13" key="1">
    <citation type="journal article" date="2016" name="Nat. Commun.">
        <title>Thousands of microbial genomes shed light on interconnected biogeochemical processes in an aquifer system.</title>
        <authorList>
            <person name="Anantharaman K."/>
            <person name="Brown C.T."/>
            <person name="Hug L.A."/>
            <person name="Sharon I."/>
            <person name="Castelle C.J."/>
            <person name="Probst A.J."/>
            <person name="Thomas B.C."/>
            <person name="Singh A."/>
            <person name="Wilkins M.J."/>
            <person name="Karaoz U."/>
            <person name="Brodie E.L."/>
            <person name="Williams K.H."/>
            <person name="Hubbard S.S."/>
            <person name="Banfield J.F."/>
        </authorList>
    </citation>
    <scope>NUCLEOTIDE SEQUENCE [LARGE SCALE GENOMIC DNA]</scope>
</reference>
<keyword evidence="7" id="KW-0460">Magnesium</keyword>
<keyword evidence="2 8" id="KW-0808">Transferase</keyword>
<accession>A0A1F6BSI9</accession>
<dbReference type="Gene3D" id="1.10.246.80">
    <property type="match status" value="1"/>
</dbReference>
<organism evidence="12 13">
    <name type="scientific">Candidatus Kaiserbacteria bacterium GWA2_50_9</name>
    <dbReference type="NCBI Taxonomy" id="1798474"/>
    <lineage>
        <taxon>Bacteria</taxon>
        <taxon>Candidatus Kaiseribacteriota</taxon>
    </lineage>
</organism>
<evidence type="ECO:0000313" key="12">
    <source>
        <dbReference type="EMBL" id="OGG39901.1"/>
    </source>
</evidence>
<dbReference type="EMBL" id="MFKN01000037">
    <property type="protein sequence ID" value="OGG39901.1"/>
    <property type="molecule type" value="Genomic_DNA"/>
</dbReference>
<dbReference type="InterPro" id="IPR043519">
    <property type="entry name" value="NT_sf"/>
</dbReference>
<dbReference type="Gene3D" id="3.30.460.10">
    <property type="entry name" value="Beta Polymerase, domain 2"/>
    <property type="match status" value="1"/>
</dbReference>
<dbReference type="PANTHER" id="PTHR46173">
    <property type="entry name" value="CCA TRNA NUCLEOTIDYLTRANSFERASE 1, MITOCHONDRIAL"/>
    <property type="match status" value="1"/>
</dbReference>
<dbReference type="InterPro" id="IPR050264">
    <property type="entry name" value="Bact_CCA-adding_enz_type3_sf"/>
</dbReference>
<dbReference type="PANTHER" id="PTHR46173:SF1">
    <property type="entry name" value="CCA TRNA NUCLEOTIDYLTRANSFERASE 1, MITOCHONDRIAL"/>
    <property type="match status" value="1"/>
</dbReference>
<evidence type="ECO:0000256" key="4">
    <source>
        <dbReference type="ARBA" id="ARBA00022695"/>
    </source>
</evidence>
<evidence type="ECO:0000313" key="13">
    <source>
        <dbReference type="Proteomes" id="UP000179014"/>
    </source>
</evidence>
<evidence type="ECO:0000259" key="9">
    <source>
        <dbReference type="Pfam" id="PF01743"/>
    </source>
</evidence>
<evidence type="ECO:0000259" key="11">
    <source>
        <dbReference type="Pfam" id="PF12627"/>
    </source>
</evidence>
<evidence type="ECO:0000256" key="8">
    <source>
        <dbReference type="RuleBase" id="RU003953"/>
    </source>
</evidence>
<dbReference type="SUPFAM" id="SSF81301">
    <property type="entry name" value="Nucleotidyltransferase"/>
    <property type="match status" value="1"/>
</dbReference>
<evidence type="ECO:0000256" key="2">
    <source>
        <dbReference type="ARBA" id="ARBA00022679"/>
    </source>
</evidence>
<keyword evidence="3" id="KW-0819">tRNA processing</keyword>
<dbReference type="InterPro" id="IPR002646">
    <property type="entry name" value="PolA_pol_head_dom"/>
</dbReference>
<proteinExistence type="inferred from homology"/>
<dbReference type="InterPro" id="IPR003607">
    <property type="entry name" value="HD/PDEase_dom"/>
</dbReference>
<dbReference type="GO" id="GO:0046872">
    <property type="term" value="F:metal ion binding"/>
    <property type="evidence" value="ECO:0007669"/>
    <property type="project" value="UniProtKB-KW"/>
</dbReference>
<evidence type="ECO:0000259" key="10">
    <source>
        <dbReference type="Pfam" id="PF01966"/>
    </source>
</evidence>
<dbReference type="GO" id="GO:0000049">
    <property type="term" value="F:tRNA binding"/>
    <property type="evidence" value="ECO:0007669"/>
    <property type="project" value="TreeGrafter"/>
</dbReference>
<feature type="domain" description="tRNA nucleotidyltransferase/poly(A) polymerase RNA and SrmB- binding" evidence="11">
    <location>
        <begin position="175"/>
        <end position="230"/>
    </location>
</feature>